<dbReference type="RefSeq" id="WP_122195580.1">
    <property type="nucleotide sequence ID" value="NZ_JBHSKC010000017.1"/>
</dbReference>
<proteinExistence type="predicted"/>
<dbReference type="PANTHER" id="PTHR24567">
    <property type="entry name" value="CRP FAMILY TRANSCRIPTIONAL REGULATORY PROTEIN"/>
    <property type="match status" value="1"/>
</dbReference>
<accession>A0A3M2M234</accession>
<dbReference type="PANTHER" id="PTHR24567:SF74">
    <property type="entry name" value="HTH-TYPE TRANSCRIPTIONAL REGULATOR ARCR"/>
    <property type="match status" value="1"/>
</dbReference>
<dbReference type="SUPFAM" id="SSF46785">
    <property type="entry name" value="Winged helix' DNA-binding domain"/>
    <property type="match status" value="1"/>
</dbReference>
<dbReference type="PROSITE" id="PS50042">
    <property type="entry name" value="CNMP_BINDING_3"/>
    <property type="match status" value="1"/>
</dbReference>
<evidence type="ECO:0000259" key="1">
    <source>
        <dbReference type="PROSITE" id="PS50042"/>
    </source>
</evidence>
<dbReference type="InterPro" id="IPR036390">
    <property type="entry name" value="WH_DNA-bd_sf"/>
</dbReference>
<dbReference type="InterPro" id="IPR050397">
    <property type="entry name" value="Env_Response_Regulators"/>
</dbReference>
<evidence type="ECO:0000313" key="3">
    <source>
        <dbReference type="Proteomes" id="UP000282674"/>
    </source>
</evidence>
<dbReference type="SMART" id="SM00100">
    <property type="entry name" value="cNMP"/>
    <property type="match status" value="1"/>
</dbReference>
<evidence type="ECO:0000313" key="2">
    <source>
        <dbReference type="EMBL" id="RMI42943.1"/>
    </source>
</evidence>
<dbReference type="InterPro" id="IPR018490">
    <property type="entry name" value="cNMP-bd_dom_sf"/>
</dbReference>
<dbReference type="InterPro" id="IPR014710">
    <property type="entry name" value="RmlC-like_jellyroll"/>
</dbReference>
<dbReference type="Proteomes" id="UP000282674">
    <property type="component" value="Unassembled WGS sequence"/>
</dbReference>
<dbReference type="InterPro" id="IPR036388">
    <property type="entry name" value="WH-like_DNA-bd_sf"/>
</dbReference>
<dbReference type="AlphaFoldDB" id="A0A3M2M234"/>
<gene>
    <name evidence="2" type="ORF">EBO15_18150</name>
</gene>
<dbReference type="SUPFAM" id="SSF51206">
    <property type="entry name" value="cAMP-binding domain-like"/>
    <property type="match status" value="1"/>
</dbReference>
<reference evidence="2 3" key="1">
    <citation type="submission" date="2018-10" db="EMBL/GenBank/DDBJ databases">
        <title>Isolation from soil.</title>
        <authorList>
            <person name="Hu J."/>
        </authorList>
    </citation>
    <scope>NUCLEOTIDE SEQUENCE [LARGE SCALE GENOMIC DNA]</scope>
    <source>
        <strain evidence="2 3">NEAU-Ht49</strain>
    </source>
</reference>
<keyword evidence="3" id="KW-1185">Reference proteome</keyword>
<sequence length="230" mass="24800">MPVAFWDALPGPAREALERAGTVALIRPGAFLAREHTRSANVYVLRSGAAKVWADRDGETVILEVLGPGDVAGEMEVADGGERYANVEALTRVEALVLPGDRFRAVLDGHPAAIWALTAVLSERLRDANDVRTAHYPDAPGRRLASRLRRLADRFGTPVATGGLVVRLPLCQRDLGRWAGMSRRKVAQLLAPERLGDGIVVTRATITLRSPEVLDRLAGDDPDAYLADTG</sequence>
<dbReference type="OrthoDB" id="41390at2"/>
<feature type="domain" description="Cyclic nucleotide-binding" evidence="1">
    <location>
        <begin position="5"/>
        <end position="107"/>
    </location>
</feature>
<dbReference type="CDD" id="cd00038">
    <property type="entry name" value="CAP_ED"/>
    <property type="match status" value="1"/>
</dbReference>
<dbReference type="EMBL" id="RFFG01000029">
    <property type="protein sequence ID" value="RMI42943.1"/>
    <property type="molecule type" value="Genomic_DNA"/>
</dbReference>
<dbReference type="Pfam" id="PF00027">
    <property type="entry name" value="cNMP_binding"/>
    <property type="match status" value="1"/>
</dbReference>
<dbReference type="GO" id="GO:0003700">
    <property type="term" value="F:DNA-binding transcription factor activity"/>
    <property type="evidence" value="ECO:0007669"/>
    <property type="project" value="TreeGrafter"/>
</dbReference>
<dbReference type="Gene3D" id="1.10.10.10">
    <property type="entry name" value="Winged helix-like DNA-binding domain superfamily/Winged helix DNA-binding domain"/>
    <property type="match status" value="1"/>
</dbReference>
<dbReference type="GO" id="GO:0005829">
    <property type="term" value="C:cytosol"/>
    <property type="evidence" value="ECO:0007669"/>
    <property type="project" value="TreeGrafter"/>
</dbReference>
<comment type="caution">
    <text evidence="2">The sequence shown here is derived from an EMBL/GenBank/DDBJ whole genome shotgun (WGS) entry which is preliminary data.</text>
</comment>
<dbReference type="InterPro" id="IPR000595">
    <property type="entry name" value="cNMP-bd_dom"/>
</dbReference>
<organism evidence="2 3">
    <name type="scientific">Actinomadura harenae</name>
    <dbReference type="NCBI Taxonomy" id="2483351"/>
    <lineage>
        <taxon>Bacteria</taxon>
        <taxon>Bacillati</taxon>
        <taxon>Actinomycetota</taxon>
        <taxon>Actinomycetes</taxon>
        <taxon>Streptosporangiales</taxon>
        <taxon>Thermomonosporaceae</taxon>
        <taxon>Actinomadura</taxon>
    </lineage>
</organism>
<protein>
    <submittedName>
        <fullName evidence="2">Crp/Fnr family transcriptional regulator</fullName>
    </submittedName>
</protein>
<name>A0A3M2M234_9ACTN</name>
<dbReference type="Gene3D" id="2.60.120.10">
    <property type="entry name" value="Jelly Rolls"/>
    <property type="match status" value="1"/>
</dbReference>